<sequence length="204" mass="23357">MTYSDGHYEIGLPWRPDKERLPSNLVMVERRAMALRRRLNKDSVLRRKYIETISGHISKGYISKVPPGEDTYLNRWFLPHHPVLNPNKPEKVRVVFDRAASYNGISLNQALLQGPDMTSSLVGVLLRFRRYSVAVCVDIEEMFLQVRVPVADRKALSLLWWTNEDLSGQPEVFEMGVHPFGATSSPFCANFALRQTAADNHVKY</sequence>
<proteinExistence type="predicted"/>
<gene>
    <name evidence="1" type="ORF">CDAUBV1_LOCUS15210</name>
</gene>
<organism evidence="1 2">
    <name type="scientific">Calicophoron daubneyi</name>
    <name type="common">Rumen fluke</name>
    <name type="synonym">Paramphistomum daubneyi</name>
    <dbReference type="NCBI Taxonomy" id="300641"/>
    <lineage>
        <taxon>Eukaryota</taxon>
        <taxon>Metazoa</taxon>
        <taxon>Spiralia</taxon>
        <taxon>Lophotrochozoa</taxon>
        <taxon>Platyhelminthes</taxon>
        <taxon>Trematoda</taxon>
        <taxon>Digenea</taxon>
        <taxon>Plagiorchiida</taxon>
        <taxon>Pronocephalata</taxon>
        <taxon>Paramphistomoidea</taxon>
        <taxon>Paramphistomidae</taxon>
        <taxon>Calicophoron</taxon>
    </lineage>
</organism>
<dbReference type="EMBL" id="CAXLJL010000689">
    <property type="protein sequence ID" value="CAL5140038.1"/>
    <property type="molecule type" value="Genomic_DNA"/>
</dbReference>
<reference evidence="1" key="1">
    <citation type="submission" date="2024-06" db="EMBL/GenBank/DDBJ databases">
        <authorList>
            <person name="Liu X."/>
            <person name="Lenzi L."/>
            <person name="Haldenby T S."/>
            <person name="Uol C."/>
        </authorList>
    </citation>
    <scope>NUCLEOTIDE SEQUENCE</scope>
</reference>
<dbReference type="Proteomes" id="UP001497525">
    <property type="component" value="Unassembled WGS sequence"/>
</dbReference>
<evidence type="ECO:0000313" key="2">
    <source>
        <dbReference type="Proteomes" id="UP001497525"/>
    </source>
</evidence>
<dbReference type="SUPFAM" id="SSF56672">
    <property type="entry name" value="DNA/RNA polymerases"/>
    <property type="match status" value="1"/>
</dbReference>
<dbReference type="InterPro" id="IPR043502">
    <property type="entry name" value="DNA/RNA_pol_sf"/>
</dbReference>
<accession>A0AAV2TYS7</accession>
<name>A0AAV2TYS7_CALDB</name>
<dbReference type="AlphaFoldDB" id="A0AAV2TYS7"/>
<evidence type="ECO:0000313" key="1">
    <source>
        <dbReference type="EMBL" id="CAL5140038.1"/>
    </source>
</evidence>
<dbReference type="PANTHER" id="PTHR47331:SF1">
    <property type="entry name" value="GAG-LIKE PROTEIN"/>
    <property type="match status" value="1"/>
</dbReference>
<protein>
    <recommendedName>
        <fullName evidence="3">Reverse transcriptase domain-containing protein</fullName>
    </recommendedName>
</protein>
<evidence type="ECO:0008006" key="3">
    <source>
        <dbReference type="Google" id="ProtNLM"/>
    </source>
</evidence>
<dbReference type="PANTHER" id="PTHR47331">
    <property type="entry name" value="PHD-TYPE DOMAIN-CONTAINING PROTEIN"/>
    <property type="match status" value="1"/>
</dbReference>
<comment type="caution">
    <text evidence="1">The sequence shown here is derived from an EMBL/GenBank/DDBJ whole genome shotgun (WGS) entry which is preliminary data.</text>
</comment>